<dbReference type="GO" id="GO:0010333">
    <property type="term" value="F:terpene synthase activity"/>
    <property type="evidence" value="ECO:0007669"/>
    <property type="project" value="InterPro"/>
</dbReference>
<dbReference type="EMBL" id="JACHJD010000031">
    <property type="protein sequence ID" value="MBB5109567.1"/>
    <property type="molecule type" value="Genomic_DNA"/>
</dbReference>
<evidence type="ECO:0000313" key="3">
    <source>
        <dbReference type="EMBL" id="MBB5109567.1"/>
    </source>
</evidence>
<dbReference type="InterPro" id="IPR032696">
    <property type="entry name" value="SQ_cyclase_C"/>
</dbReference>
<protein>
    <recommendedName>
        <fullName evidence="2">Squalene cyclase C-terminal domain-containing protein</fullName>
    </recommendedName>
</protein>
<dbReference type="PANTHER" id="PTHR31739:SF25">
    <property type="entry name" value="(E,E)-GERANYLLINALOOL SYNTHASE"/>
    <property type="match status" value="1"/>
</dbReference>
<dbReference type="SUPFAM" id="SSF48239">
    <property type="entry name" value="Terpenoid cyclases/Protein prenyltransferases"/>
    <property type="match status" value="2"/>
</dbReference>
<evidence type="ECO:0000259" key="2">
    <source>
        <dbReference type="Pfam" id="PF13243"/>
    </source>
</evidence>
<name>A0A7W8B668_STRST</name>
<evidence type="ECO:0000313" key="4">
    <source>
        <dbReference type="Proteomes" id="UP000549009"/>
    </source>
</evidence>
<dbReference type="RefSeq" id="WP_184926495.1">
    <property type="nucleotide sequence ID" value="NZ_BMSQ01000046.1"/>
</dbReference>
<dbReference type="InterPro" id="IPR050148">
    <property type="entry name" value="Terpene_synthase-like"/>
</dbReference>
<reference evidence="3 4" key="1">
    <citation type="submission" date="2020-08" db="EMBL/GenBank/DDBJ databases">
        <title>Genomic Encyclopedia of Type Strains, Phase III (KMG-III): the genomes of soil and plant-associated and newly described type strains.</title>
        <authorList>
            <person name="Whitman W."/>
        </authorList>
    </citation>
    <scope>NUCLEOTIDE SEQUENCE [LARGE SCALE GENOMIC DNA]</scope>
    <source>
        <strain evidence="3 4">CECT 3146</strain>
    </source>
</reference>
<sequence length="522" mass="56649">MTADRALSVLYEALDDPWGRISPSYYDTAHVARAWARRPERVPATLGMPALRFLLSRQNTDGSWGCQAAPRTYRLVPTLAAAVALCAAARSPTDTGQRESVQWALCRGLTHLGSEQVIRPEEMPDTVAVEYLVPALFEELQERLAGSLQDTARIERAMRPFAPWRALLRTLRERACTRATVPVQRDHCWEILDSTDAPVPPFRNGSIVCSPAATAAALARTAADVPAAAEYLSLSPPWLGGGQPVVLPLIIFERVWVLTALMHAGVRIPASSKAAIAANLKRFWAPAGVGAAPGLAIEADDTANYLSALLHLDTEPDLTSLLAFEGDVAFRTYHTPERNVSVSTNAHVLEALTAGIAQHPELHRKFSAPAAKARDFLLAVQDTDGHWTDKWHASPFYATSCAVFALAQSPDARSRQAVQQATNWLLRTQRPNGSWGLWCGTLEETSYALTLLARPGSTVTPAVRAAVNSGVRFLDTADDAGPDDDARTPLWHSKELYSPLRLVSALVLAARHAADRIVKGHG</sequence>
<dbReference type="GO" id="GO:0000287">
    <property type="term" value="F:magnesium ion binding"/>
    <property type="evidence" value="ECO:0007669"/>
    <property type="project" value="TreeGrafter"/>
</dbReference>
<dbReference type="Gene3D" id="1.50.10.20">
    <property type="match status" value="1"/>
</dbReference>
<dbReference type="Pfam" id="PF13243">
    <property type="entry name" value="SQHop_cyclase_C"/>
    <property type="match status" value="1"/>
</dbReference>
<keyword evidence="4" id="KW-1185">Reference proteome</keyword>
<gene>
    <name evidence="3" type="ORF">FHS40_008695</name>
</gene>
<dbReference type="Gene3D" id="1.50.10.160">
    <property type="match status" value="1"/>
</dbReference>
<dbReference type="GO" id="GO:0016102">
    <property type="term" value="P:diterpenoid biosynthetic process"/>
    <property type="evidence" value="ECO:0007669"/>
    <property type="project" value="TreeGrafter"/>
</dbReference>
<organism evidence="3 4">
    <name type="scientific">Streptomyces spectabilis</name>
    <dbReference type="NCBI Taxonomy" id="68270"/>
    <lineage>
        <taxon>Bacteria</taxon>
        <taxon>Bacillati</taxon>
        <taxon>Actinomycetota</taxon>
        <taxon>Actinomycetes</taxon>
        <taxon>Kitasatosporales</taxon>
        <taxon>Streptomycetaceae</taxon>
        <taxon>Streptomyces</taxon>
    </lineage>
</organism>
<keyword evidence="1" id="KW-0479">Metal-binding</keyword>
<dbReference type="Proteomes" id="UP000549009">
    <property type="component" value="Unassembled WGS sequence"/>
</dbReference>
<feature type="domain" description="Squalene cyclase C-terminal" evidence="2">
    <location>
        <begin position="364"/>
        <end position="448"/>
    </location>
</feature>
<proteinExistence type="predicted"/>
<evidence type="ECO:0000256" key="1">
    <source>
        <dbReference type="ARBA" id="ARBA00022723"/>
    </source>
</evidence>
<dbReference type="PANTHER" id="PTHR31739">
    <property type="entry name" value="ENT-COPALYL DIPHOSPHATE SYNTHASE, CHLOROPLASTIC"/>
    <property type="match status" value="1"/>
</dbReference>
<accession>A0A7W8B668</accession>
<comment type="caution">
    <text evidence="3">The sequence shown here is derived from an EMBL/GenBank/DDBJ whole genome shotgun (WGS) entry which is preliminary data.</text>
</comment>
<dbReference type="AlphaFoldDB" id="A0A7W8B668"/>
<dbReference type="InterPro" id="IPR008930">
    <property type="entry name" value="Terpenoid_cyclase/PrenylTrfase"/>
</dbReference>